<dbReference type="SMART" id="SM01103">
    <property type="entry name" value="CRS1_YhbY"/>
    <property type="match status" value="1"/>
</dbReference>
<reference evidence="4" key="1">
    <citation type="journal article" date="2020" name="ISME J.">
        <title>Gammaproteobacteria mediating utilization of methyl-, sulfur- and petroleum organic compounds in deep ocean hydrothermal plumes.</title>
        <authorList>
            <person name="Zhou Z."/>
            <person name="Liu Y."/>
            <person name="Pan J."/>
            <person name="Cron B.R."/>
            <person name="Toner B.M."/>
            <person name="Anantharaman K."/>
            <person name="Breier J.A."/>
            <person name="Dick G.J."/>
            <person name="Li M."/>
        </authorList>
    </citation>
    <scope>NUCLEOTIDE SEQUENCE</scope>
    <source>
        <strain evidence="4">SZUA-1385</strain>
    </source>
</reference>
<evidence type="ECO:0000313" key="5">
    <source>
        <dbReference type="Proteomes" id="UP000605144"/>
    </source>
</evidence>
<dbReference type="InterPro" id="IPR051925">
    <property type="entry name" value="RNA-binding_domain"/>
</dbReference>
<dbReference type="NCBIfam" id="TIGR00253">
    <property type="entry name" value="RNA_bind_YhbY"/>
    <property type="match status" value="1"/>
</dbReference>
<dbReference type="InterPro" id="IPR001890">
    <property type="entry name" value="RNA-binding_CRM"/>
</dbReference>
<organism evidence="4 5">
    <name type="scientific">Methanothermococcus okinawensis</name>
    <dbReference type="NCBI Taxonomy" id="155863"/>
    <lineage>
        <taxon>Archaea</taxon>
        <taxon>Methanobacteriati</taxon>
        <taxon>Methanobacteriota</taxon>
        <taxon>Methanomada group</taxon>
        <taxon>Methanococci</taxon>
        <taxon>Methanococcales</taxon>
        <taxon>Methanococcaceae</taxon>
        <taxon>Methanothermococcus</taxon>
    </lineage>
</organism>
<dbReference type="InterPro" id="IPR035920">
    <property type="entry name" value="YhbY-like_sf"/>
</dbReference>
<dbReference type="AlphaFoldDB" id="A0A832YNI8"/>
<proteinExistence type="predicted"/>
<dbReference type="SUPFAM" id="SSF75471">
    <property type="entry name" value="YhbY-like"/>
    <property type="match status" value="1"/>
</dbReference>
<feature type="domain" description="CRM" evidence="3">
    <location>
        <begin position="17"/>
        <end position="114"/>
    </location>
</feature>
<evidence type="ECO:0000256" key="1">
    <source>
        <dbReference type="ARBA" id="ARBA00022884"/>
    </source>
</evidence>
<evidence type="ECO:0000259" key="3">
    <source>
        <dbReference type="PROSITE" id="PS51295"/>
    </source>
</evidence>
<dbReference type="Proteomes" id="UP000605144">
    <property type="component" value="Unassembled WGS sequence"/>
</dbReference>
<dbReference type="PANTHER" id="PTHR40065:SF3">
    <property type="entry name" value="RNA-BINDING PROTEIN YHBY"/>
    <property type="match status" value="1"/>
</dbReference>
<keyword evidence="1 2" id="KW-0694">RNA-binding</keyword>
<comment type="caution">
    <text evidence="4">The sequence shown here is derived from an EMBL/GenBank/DDBJ whole genome shotgun (WGS) entry which is preliminary data.</text>
</comment>
<name>A0A832YNI8_9EURY</name>
<evidence type="ECO:0000313" key="4">
    <source>
        <dbReference type="EMBL" id="HIP17372.1"/>
    </source>
</evidence>
<evidence type="ECO:0000256" key="2">
    <source>
        <dbReference type="PROSITE-ProRule" id="PRU00626"/>
    </source>
</evidence>
<protein>
    <submittedName>
        <fullName evidence="4">Ribosome assembly RNA-binding protein YhbY</fullName>
    </submittedName>
</protein>
<sequence>MEKTENTDSNNSQEFKKRLTSRVRKMLRAQSHTIAPVVWVGKEGVDKTIHEVKRQIKDRGLIKVKIKKGALENDTKENIAKKLSLETNSEIVSLVGNVITLFKPREGWKKYTTKKPKKTKYIEEFEKFRFSRKPKSKKR</sequence>
<dbReference type="InterPro" id="IPR017924">
    <property type="entry name" value="RNA-binding_YhbY"/>
</dbReference>
<dbReference type="PANTHER" id="PTHR40065">
    <property type="entry name" value="RNA-BINDING PROTEIN YHBY"/>
    <property type="match status" value="1"/>
</dbReference>
<dbReference type="Gene3D" id="3.30.110.60">
    <property type="entry name" value="YhbY-like"/>
    <property type="match status" value="1"/>
</dbReference>
<dbReference type="PROSITE" id="PS51295">
    <property type="entry name" value="CRM"/>
    <property type="match status" value="1"/>
</dbReference>
<accession>A0A832YNI8</accession>
<dbReference type="GO" id="GO:0003723">
    <property type="term" value="F:RNA binding"/>
    <property type="evidence" value="ECO:0007669"/>
    <property type="project" value="UniProtKB-UniRule"/>
</dbReference>
<dbReference type="EMBL" id="DQSV01000072">
    <property type="protein sequence ID" value="HIP17372.1"/>
    <property type="molecule type" value="Genomic_DNA"/>
</dbReference>
<dbReference type="Pfam" id="PF01985">
    <property type="entry name" value="CRS1_YhbY"/>
    <property type="match status" value="1"/>
</dbReference>
<gene>
    <name evidence="4" type="primary">yhbY</name>
    <name evidence="4" type="ORF">EYG76_03605</name>
</gene>